<evidence type="ECO:0000256" key="1">
    <source>
        <dbReference type="ARBA" id="ARBA00009986"/>
    </source>
</evidence>
<comment type="similarity">
    <text evidence="1">Belongs to the aldehyde dehydrogenase family.</text>
</comment>
<dbReference type="Gene3D" id="3.40.605.10">
    <property type="entry name" value="Aldehyde Dehydrogenase, Chain A, domain 1"/>
    <property type="match status" value="1"/>
</dbReference>
<dbReference type="PANTHER" id="PTHR43353:SF5">
    <property type="entry name" value="SUCCINATE-SEMIALDEHYDE DEHYDROGENASE, MITOCHONDRIAL"/>
    <property type="match status" value="1"/>
</dbReference>
<dbReference type="Proteomes" id="UP000783287">
    <property type="component" value="Unassembled WGS sequence"/>
</dbReference>
<dbReference type="GO" id="GO:0016620">
    <property type="term" value="F:oxidoreductase activity, acting on the aldehyde or oxo group of donors, NAD or NADP as acceptor"/>
    <property type="evidence" value="ECO:0007669"/>
    <property type="project" value="InterPro"/>
</dbReference>
<evidence type="ECO:0000259" key="3">
    <source>
        <dbReference type="Pfam" id="PF00171"/>
    </source>
</evidence>
<feature type="domain" description="Aldehyde dehydrogenase" evidence="3">
    <location>
        <begin position="6"/>
        <end position="453"/>
    </location>
</feature>
<name>A0A955RJ42_9BACT</name>
<evidence type="ECO:0000256" key="2">
    <source>
        <dbReference type="ARBA" id="ARBA00023002"/>
    </source>
</evidence>
<keyword evidence="2" id="KW-0560">Oxidoreductase</keyword>
<sequence>MAKLISINPSNYKEIGEVEITTPEELARKIQIAHEAKVTWRNTPLQERIQLLRAAFIELGQNKKELAEIQSKEMGIPINDALYDVDDSINFANWYFDNAEKYLAPEITYEDEKVIHYVVREPIGVAAVILPWNFPFANVIWGALQSLVVGNVVIMKHSEECPLSSQLITKIIHKHLPEGVFDAVYGDGKLGDLLTSADIDLIALTGSTKVGKYLYEKAGKKFIKAVMELGGSAPGIIFDDADLDIAINNVCDNRLFNSGQCCDGLKRLIVHESLQEEVLERLKAQFEGKKIGDALDEETNIGPLVAKRQLETVIDQVEDAVNKGAEIITGGNSLEEKLGGAFYEPTILKNVNLDMRVMQEEVFAPVLPIITFSTEEEAIELANNTSYGLGAYLFTNDSERIERMIQRLESGMVSVNGVSYIKPFNPFGGYKYSGIGREHGRYGFEELTQIKVIAKKK</sequence>
<organism evidence="4 5">
    <name type="scientific">Candidatus Dojkabacteria bacterium</name>
    <dbReference type="NCBI Taxonomy" id="2099670"/>
    <lineage>
        <taxon>Bacteria</taxon>
        <taxon>Candidatus Dojkabacteria</taxon>
    </lineage>
</organism>
<dbReference type="InterPro" id="IPR016163">
    <property type="entry name" value="Ald_DH_C"/>
</dbReference>
<protein>
    <submittedName>
        <fullName evidence="4">Aldehyde dehydrogenase</fullName>
    </submittedName>
</protein>
<dbReference type="CDD" id="cd07078">
    <property type="entry name" value="ALDH"/>
    <property type="match status" value="1"/>
</dbReference>
<dbReference type="EMBL" id="JAGQLK010000092">
    <property type="protein sequence ID" value="MCA9383576.1"/>
    <property type="molecule type" value="Genomic_DNA"/>
</dbReference>
<feature type="non-terminal residue" evidence="4">
    <location>
        <position position="457"/>
    </location>
</feature>
<dbReference type="InterPro" id="IPR050740">
    <property type="entry name" value="Aldehyde_DH_Superfamily"/>
</dbReference>
<reference evidence="4" key="2">
    <citation type="journal article" date="2021" name="Microbiome">
        <title>Successional dynamics and alternative stable states in a saline activated sludge microbial community over 9 years.</title>
        <authorList>
            <person name="Wang Y."/>
            <person name="Ye J."/>
            <person name="Ju F."/>
            <person name="Liu L."/>
            <person name="Boyd J.A."/>
            <person name="Deng Y."/>
            <person name="Parks D.H."/>
            <person name="Jiang X."/>
            <person name="Yin X."/>
            <person name="Woodcroft B.J."/>
            <person name="Tyson G.W."/>
            <person name="Hugenholtz P."/>
            <person name="Polz M.F."/>
            <person name="Zhang T."/>
        </authorList>
    </citation>
    <scope>NUCLEOTIDE SEQUENCE</scope>
    <source>
        <strain evidence="4">HKST-UBA14</strain>
    </source>
</reference>
<dbReference type="AlphaFoldDB" id="A0A955RJ42"/>
<comment type="caution">
    <text evidence="4">The sequence shown here is derived from an EMBL/GenBank/DDBJ whole genome shotgun (WGS) entry which is preliminary data.</text>
</comment>
<evidence type="ECO:0000313" key="5">
    <source>
        <dbReference type="Proteomes" id="UP000783287"/>
    </source>
</evidence>
<dbReference type="SUPFAM" id="SSF53720">
    <property type="entry name" value="ALDH-like"/>
    <property type="match status" value="1"/>
</dbReference>
<dbReference type="InterPro" id="IPR016161">
    <property type="entry name" value="Ald_DH/histidinol_DH"/>
</dbReference>
<proteinExistence type="inferred from homology"/>
<dbReference type="InterPro" id="IPR016162">
    <property type="entry name" value="Ald_DH_N"/>
</dbReference>
<dbReference type="PANTHER" id="PTHR43353">
    <property type="entry name" value="SUCCINATE-SEMIALDEHYDE DEHYDROGENASE, MITOCHONDRIAL"/>
    <property type="match status" value="1"/>
</dbReference>
<dbReference type="InterPro" id="IPR015590">
    <property type="entry name" value="Aldehyde_DH_dom"/>
</dbReference>
<dbReference type="FunFam" id="3.40.309.10:FF:000009">
    <property type="entry name" value="Aldehyde dehydrogenase A"/>
    <property type="match status" value="1"/>
</dbReference>
<dbReference type="Pfam" id="PF00171">
    <property type="entry name" value="Aldedh"/>
    <property type="match status" value="1"/>
</dbReference>
<accession>A0A955RJ42</accession>
<evidence type="ECO:0000313" key="4">
    <source>
        <dbReference type="EMBL" id="MCA9383576.1"/>
    </source>
</evidence>
<gene>
    <name evidence="4" type="ORF">KC909_04365</name>
</gene>
<reference evidence="4" key="1">
    <citation type="submission" date="2020-04" db="EMBL/GenBank/DDBJ databases">
        <authorList>
            <person name="Zhang T."/>
        </authorList>
    </citation>
    <scope>NUCLEOTIDE SEQUENCE</scope>
    <source>
        <strain evidence="4">HKST-UBA14</strain>
    </source>
</reference>
<dbReference type="Gene3D" id="3.40.309.10">
    <property type="entry name" value="Aldehyde Dehydrogenase, Chain A, domain 2"/>
    <property type="match status" value="1"/>
</dbReference>